<protein>
    <recommendedName>
        <fullName evidence="4">RNA helicase</fullName>
        <ecNumber evidence="4">3.6.4.13</ecNumber>
    </recommendedName>
</protein>
<dbReference type="Pfam" id="PF22527">
    <property type="entry name" value="DEXQc_Suv3"/>
    <property type="match status" value="1"/>
</dbReference>
<dbReference type="STRING" id="1054147.F4PJZ5"/>
<dbReference type="GO" id="GO:0016787">
    <property type="term" value="F:hydrolase activity"/>
    <property type="evidence" value="ECO:0007669"/>
    <property type="project" value="UniProtKB-KW"/>
</dbReference>
<evidence type="ECO:0000256" key="4">
    <source>
        <dbReference type="ARBA" id="ARBA00012552"/>
    </source>
</evidence>
<evidence type="ECO:0000256" key="3">
    <source>
        <dbReference type="ARBA" id="ARBA00004173"/>
    </source>
</evidence>
<dbReference type="Pfam" id="PF00271">
    <property type="entry name" value="Helicase_C"/>
    <property type="match status" value="1"/>
</dbReference>
<evidence type="ECO:0000256" key="1">
    <source>
        <dbReference type="ARBA" id="ARBA00001936"/>
    </source>
</evidence>
<dbReference type="GO" id="GO:0000965">
    <property type="term" value="P:mitochondrial RNA 3'-end processing"/>
    <property type="evidence" value="ECO:0007669"/>
    <property type="project" value="TreeGrafter"/>
</dbReference>
<dbReference type="CDD" id="cd18805">
    <property type="entry name" value="SF2_C_suv3"/>
    <property type="match status" value="1"/>
</dbReference>
<dbReference type="InterPro" id="IPR027417">
    <property type="entry name" value="P-loop_NTPase"/>
</dbReference>
<dbReference type="Gene3D" id="3.40.50.300">
    <property type="entry name" value="P-loop containing nucleotide triphosphate hydrolases"/>
    <property type="match status" value="2"/>
</dbReference>
<evidence type="ECO:0000256" key="12">
    <source>
        <dbReference type="SAM" id="MobiDB-lite"/>
    </source>
</evidence>
<sequence length="852" mass="97444">MIRYIYSKTASASLSLSSTSSLYSSVLLLNNRSTTTTTTTTTTFNRFCSTTTSTLSSFDTHTTNNKSKLNYASHKPQIQHQDHIDLRNTFPSENVTPPPPPQQSTIWNKKEKFETIIEMKRFDIKLDNVNYSLDLSLNSRVGDIISQVWLKKLELDSQDDIKTSAAAGGTVGPRQMRMNPLFYDQTVEREKEKTRNDKSSYVLVIDGLAHTSNHTAPLIDCNSNSIIRLELKSEHSHPYAKKITFSKVGEELFSLYKSAGVEFENETLDDQEIREYISMFENELAICQPQMLRDILNEKKLMKKVFYSMIEYMEEQIAVTNQKQKLAHRKENTMEDFHVSDQLKTIANLKHPHNWFPVARGMKRKFILHVGPTNSGKTHNALKRLMEAENGVFCGPLRMLAHQVYEKLNTENIPCNLTTGQQVIVTPNARHTAYTVEMASTRDEVDVAVIDEFQMLSDIDRGFAWTRAILGIPAKEIHLCGDNTSVELVKRMLDLTGDTIEVNYYDRLSPLVVDTKPASLGRLEKGDCVVAFSRREVLTTKASLEKMYGKKCSVVYGALPPEARVQQTRAFNDTSSDVQVIVATDAIGMGLNLNIKRIIFSTIKKFDGKQQRLLKHSELKQIAGRAGRFASAYNVGMVTCTNARDLPTIKKLLELPNVANERAGVFPQWEQLETFSTLQDNHSIPFSELMTMFIEHTELDNLYFLEDIEDKLRAAKLIDHLDMEVSDRYIFIMAPIKNGVEIEKKLVQFATQFSNNKEVRLREKMPEFSSSVSKQKQLVELEIIYAISDLYLWLGQRFRSRFQDVEKASQICNDINEAIPLLLQDDRDTNSKKKKRSDNDRERRRIHKELSF</sequence>
<keyword evidence="7 14" id="KW-0347">Helicase</keyword>
<keyword evidence="15" id="KW-1185">Reference proteome</keyword>
<reference evidence="15" key="1">
    <citation type="journal article" date="2011" name="Genome Res.">
        <title>Phylogeny-wide analysis of social amoeba genomes highlights ancient origins for complex intercellular communication.</title>
        <authorList>
            <person name="Heidel A.J."/>
            <person name="Lawal H.M."/>
            <person name="Felder M."/>
            <person name="Schilde C."/>
            <person name="Helps N.R."/>
            <person name="Tunggal B."/>
            <person name="Rivero F."/>
            <person name="John U."/>
            <person name="Schleicher M."/>
            <person name="Eichinger L."/>
            <person name="Platzer M."/>
            <person name="Noegel A.A."/>
            <person name="Schaap P."/>
            <person name="Gloeckner G."/>
        </authorList>
    </citation>
    <scope>NUCLEOTIDE SEQUENCE [LARGE SCALE GENOMIC DNA]</scope>
    <source>
        <strain evidence="15">SH3</strain>
    </source>
</reference>
<dbReference type="Pfam" id="PF12513">
    <property type="entry name" value="SUV3_C"/>
    <property type="match status" value="1"/>
</dbReference>
<evidence type="ECO:0000313" key="15">
    <source>
        <dbReference type="Proteomes" id="UP000007797"/>
    </source>
</evidence>
<organism evidence="14 15">
    <name type="scientific">Cavenderia fasciculata</name>
    <name type="common">Slime mold</name>
    <name type="synonym">Dictyostelium fasciculatum</name>
    <dbReference type="NCBI Taxonomy" id="261658"/>
    <lineage>
        <taxon>Eukaryota</taxon>
        <taxon>Amoebozoa</taxon>
        <taxon>Evosea</taxon>
        <taxon>Eumycetozoa</taxon>
        <taxon>Dictyostelia</taxon>
        <taxon>Acytosteliales</taxon>
        <taxon>Cavenderiaceae</taxon>
        <taxon>Cavenderia</taxon>
    </lineage>
</organism>
<evidence type="ECO:0000259" key="13">
    <source>
        <dbReference type="PROSITE" id="PS51194"/>
    </source>
</evidence>
<proteinExistence type="predicted"/>
<keyword evidence="9" id="KW-0809">Transit peptide</keyword>
<dbReference type="InterPro" id="IPR050699">
    <property type="entry name" value="RNA-DNA_Helicase"/>
</dbReference>
<dbReference type="PANTHER" id="PTHR12131:SF1">
    <property type="entry name" value="ATP-DEPENDENT RNA HELICASE SUPV3L1, MITOCHONDRIAL-RELATED"/>
    <property type="match status" value="1"/>
</dbReference>
<dbReference type="GO" id="GO:0005524">
    <property type="term" value="F:ATP binding"/>
    <property type="evidence" value="ECO:0007669"/>
    <property type="project" value="UniProtKB-KW"/>
</dbReference>
<dbReference type="EC" id="3.6.4.13" evidence="4"/>
<keyword evidence="8" id="KW-0067">ATP-binding</keyword>
<dbReference type="KEGG" id="dfa:DFA_06057"/>
<dbReference type="EMBL" id="GL883007">
    <property type="protein sequence ID" value="EGG23919.1"/>
    <property type="molecule type" value="Genomic_DNA"/>
</dbReference>
<evidence type="ECO:0000313" key="14">
    <source>
        <dbReference type="EMBL" id="EGG23919.1"/>
    </source>
</evidence>
<dbReference type="OrthoDB" id="6692397at2759"/>
<dbReference type="AlphaFoldDB" id="F4PJZ5"/>
<dbReference type="PROSITE" id="PS51194">
    <property type="entry name" value="HELICASE_CTER"/>
    <property type="match status" value="1"/>
</dbReference>
<dbReference type="Gene3D" id="1.20.58.1080">
    <property type="match status" value="1"/>
</dbReference>
<dbReference type="OMA" id="AHEVYDK"/>
<keyword evidence="10" id="KW-0496">Mitochondrion</keyword>
<dbReference type="SUPFAM" id="SSF52540">
    <property type="entry name" value="P-loop containing nucleoside triphosphate hydrolases"/>
    <property type="match status" value="1"/>
</dbReference>
<evidence type="ECO:0000256" key="10">
    <source>
        <dbReference type="ARBA" id="ARBA00023128"/>
    </source>
</evidence>
<dbReference type="InterPro" id="IPR022192">
    <property type="entry name" value="SUV3_C"/>
</dbReference>
<comment type="cofactor">
    <cofactor evidence="1">
        <name>Mn(2+)</name>
        <dbReference type="ChEBI" id="CHEBI:29035"/>
    </cofactor>
</comment>
<dbReference type="InterPro" id="IPR044774">
    <property type="entry name" value="Suv3_DEXQc"/>
</dbReference>
<dbReference type="Pfam" id="PF18147">
    <property type="entry name" value="Suv3_C_1"/>
    <property type="match status" value="1"/>
</dbReference>
<dbReference type="SMART" id="SM00490">
    <property type="entry name" value="HELICc"/>
    <property type="match status" value="1"/>
</dbReference>
<gene>
    <name evidence="14" type="ORF">DFA_06057</name>
</gene>
<evidence type="ECO:0000256" key="5">
    <source>
        <dbReference type="ARBA" id="ARBA00022741"/>
    </source>
</evidence>
<evidence type="ECO:0000256" key="8">
    <source>
        <dbReference type="ARBA" id="ARBA00022840"/>
    </source>
</evidence>
<keyword evidence="6" id="KW-0378">Hydrolase</keyword>
<comment type="cofactor">
    <cofactor evidence="2">
        <name>Mg(2+)</name>
        <dbReference type="ChEBI" id="CHEBI:18420"/>
    </cofactor>
</comment>
<dbReference type="Proteomes" id="UP000007797">
    <property type="component" value="Unassembled WGS sequence"/>
</dbReference>
<evidence type="ECO:0000256" key="9">
    <source>
        <dbReference type="ARBA" id="ARBA00022946"/>
    </source>
</evidence>
<evidence type="ECO:0000256" key="6">
    <source>
        <dbReference type="ARBA" id="ARBA00022801"/>
    </source>
</evidence>
<dbReference type="FunFam" id="3.40.50.300:FF:000269">
    <property type="entry name" value="ATP-dependent RNA helicase SUPV3L1, mitochondrial"/>
    <property type="match status" value="1"/>
</dbReference>
<evidence type="ECO:0000256" key="7">
    <source>
        <dbReference type="ARBA" id="ARBA00022806"/>
    </source>
</evidence>
<name>F4PJZ5_CACFS</name>
<keyword evidence="5" id="KW-0547">Nucleotide-binding</keyword>
<dbReference type="CDD" id="cd17913">
    <property type="entry name" value="DEXQc_Suv3"/>
    <property type="match status" value="1"/>
</dbReference>
<dbReference type="RefSeq" id="XP_004361770.1">
    <property type="nucleotide sequence ID" value="XM_004361713.1"/>
</dbReference>
<dbReference type="InterPro" id="IPR001650">
    <property type="entry name" value="Helicase_C-like"/>
</dbReference>
<feature type="domain" description="Helicase C-terminal" evidence="13">
    <location>
        <begin position="507"/>
        <end position="674"/>
    </location>
</feature>
<dbReference type="FunFam" id="3.40.50.300:FF:000957">
    <property type="entry name" value="ATP-dependent RNA helicase SUV3L, mitochondrial"/>
    <property type="match status" value="1"/>
</dbReference>
<comment type="catalytic activity">
    <reaction evidence="11">
        <text>ATP + H2O = ADP + phosphate + H(+)</text>
        <dbReference type="Rhea" id="RHEA:13065"/>
        <dbReference type="ChEBI" id="CHEBI:15377"/>
        <dbReference type="ChEBI" id="CHEBI:15378"/>
        <dbReference type="ChEBI" id="CHEBI:30616"/>
        <dbReference type="ChEBI" id="CHEBI:43474"/>
        <dbReference type="ChEBI" id="CHEBI:456216"/>
        <dbReference type="EC" id="3.6.4.13"/>
    </reaction>
</comment>
<dbReference type="InterPro" id="IPR041082">
    <property type="entry name" value="Suv3_C_1"/>
</dbReference>
<evidence type="ECO:0000256" key="11">
    <source>
        <dbReference type="ARBA" id="ARBA00047984"/>
    </source>
</evidence>
<evidence type="ECO:0000256" key="2">
    <source>
        <dbReference type="ARBA" id="ARBA00001946"/>
    </source>
</evidence>
<dbReference type="PANTHER" id="PTHR12131">
    <property type="entry name" value="ATP-DEPENDENT RNA AND DNA HELICASE"/>
    <property type="match status" value="1"/>
</dbReference>
<feature type="region of interest" description="Disordered" evidence="12">
    <location>
        <begin position="826"/>
        <end position="852"/>
    </location>
</feature>
<dbReference type="GO" id="GO:0003724">
    <property type="term" value="F:RNA helicase activity"/>
    <property type="evidence" value="ECO:0007669"/>
    <property type="project" value="UniProtKB-EC"/>
</dbReference>
<dbReference type="Gene3D" id="1.20.272.40">
    <property type="match status" value="1"/>
</dbReference>
<dbReference type="GeneID" id="14876597"/>
<dbReference type="InterPro" id="IPR055206">
    <property type="entry name" value="DEXQc_SUV3"/>
</dbReference>
<accession>F4PJZ5</accession>
<comment type="subcellular location">
    <subcellularLocation>
        <location evidence="3">Mitochondrion</location>
    </subcellularLocation>
</comment>
<dbReference type="GO" id="GO:0045025">
    <property type="term" value="C:mitochondrial degradosome"/>
    <property type="evidence" value="ECO:0007669"/>
    <property type="project" value="TreeGrafter"/>
</dbReference>